<feature type="binding site" evidence="5">
    <location>
        <position position="143"/>
    </location>
    <ligand>
        <name>FAD</name>
        <dbReference type="ChEBI" id="CHEBI:57692"/>
    </ligand>
</feature>
<keyword evidence="5" id="KW-0997">Cell inner membrane</keyword>
<organism evidence="8 9">
    <name type="scientific">Celerinatantimonas yamalensis</name>
    <dbReference type="NCBI Taxonomy" id="559956"/>
    <lineage>
        <taxon>Bacteria</taxon>
        <taxon>Pseudomonadati</taxon>
        <taxon>Pseudomonadota</taxon>
        <taxon>Gammaproteobacteria</taxon>
        <taxon>Celerinatantimonadaceae</taxon>
        <taxon>Celerinatantimonas</taxon>
    </lineage>
</organism>
<feature type="domain" description="FAD-binding PCMH-type" evidence="7">
    <location>
        <begin position="42"/>
        <end position="213"/>
    </location>
</feature>
<comment type="caution">
    <text evidence="8">The sequence shown here is derived from an EMBL/GenBank/DDBJ whole genome shotgun (WGS) entry which is preliminary data.</text>
</comment>
<dbReference type="Proteomes" id="UP001629953">
    <property type="component" value="Unassembled WGS sequence"/>
</dbReference>
<name>A0ABW9G7G0_9GAMM</name>
<evidence type="ECO:0000259" key="7">
    <source>
        <dbReference type="PROSITE" id="PS51387"/>
    </source>
</evidence>
<keyword evidence="3 5" id="KW-0274">FAD</keyword>
<dbReference type="Gene3D" id="3.30.43.10">
    <property type="entry name" value="Uridine Diphospho-n-acetylenolpyruvylglucosamine Reductase, domain 2"/>
    <property type="match status" value="2"/>
</dbReference>
<dbReference type="RefSeq" id="WP_408623865.1">
    <property type="nucleotide sequence ID" value="NZ_JBEQCT010000005.1"/>
</dbReference>
<evidence type="ECO:0000256" key="2">
    <source>
        <dbReference type="ARBA" id="ARBA00022630"/>
    </source>
</evidence>
<feature type="binding site" evidence="5">
    <location>
        <position position="261"/>
    </location>
    <ligand>
        <name>FAD</name>
        <dbReference type="ChEBI" id="CHEBI:57692"/>
    </ligand>
</feature>
<evidence type="ECO:0000313" key="9">
    <source>
        <dbReference type="Proteomes" id="UP001629953"/>
    </source>
</evidence>
<feature type="binding site" evidence="5">
    <location>
        <begin position="76"/>
        <end position="80"/>
    </location>
    <ligand>
        <name>FAD</name>
        <dbReference type="ChEBI" id="CHEBI:57692"/>
    </ligand>
</feature>
<dbReference type="SUPFAM" id="SSF55103">
    <property type="entry name" value="FAD-linked oxidases, C-terminal domain"/>
    <property type="match status" value="1"/>
</dbReference>
<dbReference type="InterPro" id="IPR016172">
    <property type="entry name" value="D-lactate_DH_C-sub1"/>
</dbReference>
<evidence type="ECO:0000313" key="8">
    <source>
        <dbReference type="EMBL" id="MFM2485621.1"/>
    </source>
</evidence>
<evidence type="ECO:0000256" key="5">
    <source>
        <dbReference type="HAMAP-Rule" id="MF_02092"/>
    </source>
</evidence>
<proteinExistence type="inferred from homology"/>
<dbReference type="Pfam" id="PF01565">
    <property type="entry name" value="FAD_binding_4"/>
    <property type="match status" value="1"/>
</dbReference>
<gene>
    <name evidence="5 8" type="primary">dld</name>
    <name evidence="8" type="ORF">ABUE30_11215</name>
</gene>
<comment type="cofactor">
    <cofactor evidence="1 5 6">
        <name>FAD</name>
        <dbReference type="ChEBI" id="CHEBI:57692"/>
    </cofactor>
</comment>
<dbReference type="Gene3D" id="3.30.1370.20">
    <property type="entry name" value="D-lactate dehydrogenase, cap domain, subdomain 2"/>
    <property type="match status" value="1"/>
</dbReference>
<dbReference type="PANTHER" id="PTHR43716">
    <property type="entry name" value="D-2-HYDROXYGLUTARATE DEHYDROGENASE, MITOCHONDRIAL"/>
    <property type="match status" value="1"/>
</dbReference>
<dbReference type="NCBIfam" id="NF008387">
    <property type="entry name" value="PRK11183.1"/>
    <property type="match status" value="1"/>
</dbReference>
<sequence>MSSVLAGDNQPLIRQFKQIVGDSYVLTTSSATRRYRKGFRFGDGRVLAVVKPGSLAQQWQILQACVQADLIVITQAANTGLTGGSTPDGDDYERPIVIVNVMRINQVHLISDGRQVVCLPGSTLDVLEKKLRPLGREPHSVIGSSCLGASVLGGICNNSGGALVHRGPAYTELALFAQLQTDGQLVLVNHLGIELGDDPLSVLNRLEKGQFGQIDPMNDAKASDDEYQAYIRDVDADSAARFNGDPRRLYEASGCAGKLMLFAVRLDTFAAQGSSQVFYIGSNDADELEQLRRDMLSNFKSLPVSGEYLHRDAYDIAAQYGKDTFMLINWLGTDRLPWFFSLKSRFDGWCAQLPGVSEQLSDRILQGLSRLFPKHLPKRMQDYRQRFEHHLLLKMSGDGIDEARNYLREFFAHRPGDYFECTPDEGKKAFLHRFAAAGAAVRYRAVHPDTVEDIVALDIALKRNERQWQEHLPESIDQDILIKLYYGHFFCHVFHQDYVIRKGANCLELEHQMWSLLDQRQAQYPAEHNVGHLYPASTAQAQFYQELDPCNRFNPGIGQTSKCHHWH</sequence>
<keyword evidence="2 5" id="KW-0285">Flavoprotein</keyword>
<dbReference type="InterPro" id="IPR016166">
    <property type="entry name" value="FAD-bd_PCMH"/>
</dbReference>
<dbReference type="Gene3D" id="3.30.70.610">
    <property type="entry name" value="D-lactate dehydrogenase, cap domain, subdomain 1"/>
    <property type="match status" value="2"/>
</dbReference>
<dbReference type="InterPro" id="IPR051264">
    <property type="entry name" value="FAD-oxidored/transferase_4"/>
</dbReference>
<dbReference type="InterPro" id="IPR016173">
    <property type="entry name" value="D-lactate_DH_C-sub2"/>
</dbReference>
<evidence type="ECO:0000256" key="1">
    <source>
        <dbReference type="ARBA" id="ARBA00001974"/>
    </source>
</evidence>
<dbReference type="PIRSF" id="PIRSF000101">
    <property type="entry name" value="D-lactate_dh"/>
    <property type="match status" value="1"/>
</dbReference>
<dbReference type="PANTHER" id="PTHR43716:SF1">
    <property type="entry name" value="D-2-HYDROXYGLUTARATE DEHYDROGENASE, MITOCHONDRIAL"/>
    <property type="match status" value="1"/>
</dbReference>
<evidence type="ECO:0000256" key="4">
    <source>
        <dbReference type="ARBA" id="ARBA00023002"/>
    </source>
</evidence>
<keyword evidence="9" id="KW-1185">Reference proteome</keyword>
<dbReference type="InterPro" id="IPR016164">
    <property type="entry name" value="FAD-linked_Oxase-like_C"/>
</dbReference>
<dbReference type="InterPro" id="IPR016169">
    <property type="entry name" value="FAD-bd_PCMH_sub2"/>
</dbReference>
<reference evidence="8 9" key="1">
    <citation type="journal article" date="2013" name="Int. J. Syst. Evol. Microbiol.">
        <title>Celerinatantimonas yamalensis sp. nov., a cold-adapted diazotrophic bacterium from a cold permafrost brine.</title>
        <authorList>
            <person name="Shcherbakova V."/>
            <person name="Chuvilskaya N."/>
            <person name="Rivkina E."/>
            <person name="Demidov N."/>
            <person name="Uchaeva V."/>
            <person name="Suetin S."/>
            <person name="Suzina N."/>
            <person name="Gilichinsky D."/>
        </authorList>
    </citation>
    <scope>NUCLEOTIDE SEQUENCE [LARGE SCALE GENOMIC DNA]</scope>
    <source>
        <strain evidence="8 9">C7</strain>
    </source>
</reference>
<protein>
    <recommendedName>
        <fullName evidence="5">Quinone-dependent D-lactate dehydrogenase</fullName>
        <ecNumber evidence="5">1.1.5.12</ecNumber>
    </recommendedName>
    <alternativeName>
        <fullName evidence="5">D-lactate dehydrogenase</fullName>
        <shortName evidence="5">D-LDH</shortName>
    </alternativeName>
</protein>
<dbReference type="InterPro" id="IPR036318">
    <property type="entry name" value="FAD-bd_PCMH-like_sf"/>
</dbReference>
<dbReference type="InterPro" id="IPR012256">
    <property type="entry name" value="D_lactate_DH"/>
</dbReference>
<evidence type="ECO:0000256" key="3">
    <source>
        <dbReference type="ARBA" id="ARBA00022827"/>
    </source>
</evidence>
<keyword evidence="5 6" id="KW-0874">Quinone</keyword>
<comment type="function">
    <text evidence="5 6">Catalyzes the oxidation of D-lactate to pyruvate.</text>
</comment>
<dbReference type="SUPFAM" id="SSF56176">
    <property type="entry name" value="FAD-binding/transporter-associated domain-like"/>
    <property type="match status" value="1"/>
</dbReference>
<feature type="binding site" evidence="5">
    <location>
        <position position="150"/>
    </location>
    <ligand>
        <name>FAD</name>
        <dbReference type="ChEBI" id="CHEBI:57692"/>
    </ligand>
</feature>
<dbReference type="InterPro" id="IPR006094">
    <property type="entry name" value="Oxid_FAD_bind_N"/>
</dbReference>
<evidence type="ECO:0000256" key="6">
    <source>
        <dbReference type="PIRNR" id="PIRNR000101"/>
    </source>
</evidence>
<accession>A0ABW9G7G0</accession>
<comment type="catalytic activity">
    <reaction evidence="5 6">
        <text>(R)-lactate + a quinone = a quinol + pyruvate</text>
        <dbReference type="Rhea" id="RHEA:51468"/>
        <dbReference type="ChEBI" id="CHEBI:15361"/>
        <dbReference type="ChEBI" id="CHEBI:16004"/>
        <dbReference type="ChEBI" id="CHEBI:24646"/>
        <dbReference type="ChEBI" id="CHEBI:132124"/>
        <dbReference type="EC" id="1.1.5.12"/>
    </reaction>
</comment>
<dbReference type="InterPro" id="IPR015409">
    <property type="entry name" value="Lactate_DH_C"/>
</dbReference>
<dbReference type="HAMAP" id="MF_02092">
    <property type="entry name" value="DLDH_Dld"/>
    <property type="match status" value="1"/>
</dbReference>
<keyword evidence="5" id="KW-1003">Cell membrane</keyword>
<dbReference type="Gene3D" id="3.30.465.10">
    <property type="match status" value="1"/>
</dbReference>
<dbReference type="EC" id="1.1.5.12" evidence="5"/>
<keyword evidence="4 5" id="KW-0560">Oxidoreductase</keyword>
<keyword evidence="5" id="KW-0472">Membrane</keyword>
<feature type="binding site" evidence="5">
    <location>
        <position position="160"/>
    </location>
    <ligand>
        <name>FAD</name>
        <dbReference type="ChEBI" id="CHEBI:57692"/>
    </ligand>
</feature>
<dbReference type="EMBL" id="JBEQCT010000005">
    <property type="protein sequence ID" value="MFM2485621.1"/>
    <property type="molecule type" value="Genomic_DNA"/>
</dbReference>
<comment type="similarity">
    <text evidence="5">Belongs to the quinone-dependent D-lactate dehydrogenase family.</text>
</comment>
<dbReference type="Pfam" id="PF09330">
    <property type="entry name" value="Lact-deh-memb"/>
    <property type="match status" value="1"/>
</dbReference>
<dbReference type="PROSITE" id="PS51387">
    <property type="entry name" value="FAD_PCMH"/>
    <property type="match status" value="1"/>
</dbReference>
<comment type="subcellular location">
    <subcellularLocation>
        <location evidence="5">Cell inner membrane</location>
        <topology evidence="5">Peripheral membrane protein</topology>
        <orientation evidence="5">Cytoplasmic side</orientation>
    </subcellularLocation>
</comment>
<feature type="binding site" evidence="5">
    <location>
        <begin position="84"/>
        <end position="85"/>
    </location>
    <ligand>
        <name>FAD</name>
        <dbReference type="ChEBI" id="CHEBI:57692"/>
    </ligand>
</feature>
<dbReference type="InterPro" id="IPR016167">
    <property type="entry name" value="FAD-bd_PCMH_sub1"/>
</dbReference>
<dbReference type="GO" id="GO:0008720">
    <property type="term" value="F:D-lactate dehydrogenase (NAD+) activity"/>
    <property type="evidence" value="ECO:0007669"/>
    <property type="project" value="UniProtKB-EC"/>
</dbReference>